<dbReference type="SUPFAM" id="SSF53850">
    <property type="entry name" value="Periplasmic binding protein-like II"/>
    <property type="match status" value="1"/>
</dbReference>
<dbReference type="Proteomes" id="UP001652504">
    <property type="component" value="Unassembled WGS sequence"/>
</dbReference>
<feature type="signal peptide" evidence="1">
    <location>
        <begin position="1"/>
        <end position="20"/>
    </location>
</feature>
<evidence type="ECO:0000313" key="3">
    <source>
        <dbReference type="Proteomes" id="UP001652504"/>
    </source>
</evidence>
<name>A0ABT3A437_9ALTE</name>
<dbReference type="Gene3D" id="3.40.190.10">
    <property type="entry name" value="Periplasmic binding protein-like II"/>
    <property type="match status" value="1"/>
</dbReference>
<keyword evidence="3" id="KW-1185">Reference proteome</keyword>
<protein>
    <submittedName>
        <fullName evidence="2">Phosphate ABC transporter substrate-binding protein</fullName>
    </submittedName>
</protein>
<comment type="caution">
    <text evidence="2">The sequence shown here is derived from an EMBL/GenBank/DDBJ whole genome shotgun (WGS) entry which is preliminary data.</text>
</comment>
<organism evidence="2 3">
    <name type="scientific">Fluctibacter corallii</name>
    <dbReference type="NCBI Taxonomy" id="2984329"/>
    <lineage>
        <taxon>Bacteria</taxon>
        <taxon>Pseudomonadati</taxon>
        <taxon>Pseudomonadota</taxon>
        <taxon>Gammaproteobacteria</taxon>
        <taxon>Alteromonadales</taxon>
        <taxon>Alteromonadaceae</taxon>
        <taxon>Fluctibacter</taxon>
    </lineage>
</organism>
<evidence type="ECO:0000256" key="1">
    <source>
        <dbReference type="SAM" id="SignalP"/>
    </source>
</evidence>
<gene>
    <name evidence="2" type="ORF">OE749_01570</name>
</gene>
<sequence>MKKALSVMAMALSLSLPALADIAIVVNPANSSDISDDNIKRIFLGKEKRFSDGSETQPVNLKEGASRDQFNEMILGRSSSQVSAYWSKLIFTGKGTPPKEFTTDADILSHIASNKNAIGYVDAASVNDSVKVIKTL</sequence>
<evidence type="ECO:0000313" key="2">
    <source>
        <dbReference type="EMBL" id="MCV2883385.1"/>
    </source>
</evidence>
<dbReference type="RefSeq" id="WP_263710585.1">
    <property type="nucleotide sequence ID" value="NZ_JAOWKX010000001.1"/>
</dbReference>
<keyword evidence="1" id="KW-0732">Signal</keyword>
<reference evidence="2 3" key="1">
    <citation type="submission" date="2022-10" db="EMBL/GenBank/DDBJ databases">
        <title>Aestuariibacter sp. AA17 isolated from Montipora capitata coral fragment.</title>
        <authorList>
            <person name="Emsley S.A."/>
            <person name="Pfannmuller K.M."/>
            <person name="Loughran R.M."/>
            <person name="Shlafstein M."/>
            <person name="Papke E."/>
            <person name="Saw J.H."/>
            <person name="Ushijima B."/>
            <person name="Videau P."/>
        </authorList>
    </citation>
    <scope>NUCLEOTIDE SEQUENCE [LARGE SCALE GENOMIC DNA]</scope>
    <source>
        <strain evidence="2 3">AA17</strain>
    </source>
</reference>
<proteinExistence type="predicted"/>
<dbReference type="EMBL" id="JAOWKX010000001">
    <property type="protein sequence ID" value="MCV2883385.1"/>
    <property type="molecule type" value="Genomic_DNA"/>
</dbReference>
<feature type="chain" id="PRO_5045996319" evidence="1">
    <location>
        <begin position="21"/>
        <end position="136"/>
    </location>
</feature>
<accession>A0ABT3A437</accession>